<keyword evidence="4 6" id="KW-1133">Transmembrane helix</keyword>
<evidence type="ECO:0000256" key="5">
    <source>
        <dbReference type="ARBA" id="ARBA00023136"/>
    </source>
</evidence>
<feature type="transmembrane region" description="Helical" evidence="6">
    <location>
        <begin position="271"/>
        <end position="293"/>
    </location>
</feature>
<evidence type="ECO:0000256" key="2">
    <source>
        <dbReference type="ARBA" id="ARBA00022448"/>
    </source>
</evidence>
<dbReference type="PANTHER" id="PTHR48041:SF116">
    <property type="entry name" value="PROTEIN BROWN"/>
    <property type="match status" value="1"/>
</dbReference>
<proteinExistence type="predicted"/>
<keyword evidence="5 6" id="KW-0472">Membrane</keyword>
<evidence type="ECO:0000259" key="7">
    <source>
        <dbReference type="Pfam" id="PF01061"/>
    </source>
</evidence>
<reference evidence="9" key="1">
    <citation type="submission" date="2023-11" db="UniProtKB">
        <authorList>
            <consortium name="WormBaseParasite"/>
        </authorList>
    </citation>
    <scope>IDENTIFICATION</scope>
</reference>
<name>A0AA85BYB5_9TREM</name>
<feature type="transmembrane region" description="Helical" evidence="6">
    <location>
        <begin position="238"/>
        <end position="259"/>
    </location>
</feature>
<dbReference type="WBParaSite" id="SMTH1_84720.1">
    <property type="protein sequence ID" value="SMTH1_84720.1"/>
    <property type="gene ID" value="SMTH1_84720"/>
</dbReference>
<dbReference type="InterPro" id="IPR050352">
    <property type="entry name" value="ABCG_transporters"/>
</dbReference>
<dbReference type="Proteomes" id="UP000050791">
    <property type="component" value="Unassembled WGS sequence"/>
</dbReference>
<feature type="domain" description="ABC-2 type transporter transmembrane" evidence="7">
    <location>
        <begin position="218"/>
        <end position="418"/>
    </location>
</feature>
<dbReference type="GO" id="GO:0005886">
    <property type="term" value="C:plasma membrane"/>
    <property type="evidence" value="ECO:0007669"/>
    <property type="project" value="TreeGrafter"/>
</dbReference>
<evidence type="ECO:0000313" key="8">
    <source>
        <dbReference type="Proteomes" id="UP000050791"/>
    </source>
</evidence>
<dbReference type="AlphaFoldDB" id="A0AA85BYB5"/>
<evidence type="ECO:0000313" key="9">
    <source>
        <dbReference type="WBParaSite" id="SMTH1_84720.1"/>
    </source>
</evidence>
<feature type="transmembrane region" description="Helical" evidence="6">
    <location>
        <begin position="351"/>
        <end position="371"/>
    </location>
</feature>
<keyword evidence="2" id="KW-0813">Transport</keyword>
<dbReference type="InterPro" id="IPR013525">
    <property type="entry name" value="ABC2_TM"/>
</dbReference>
<accession>A0AA85BYB5</accession>
<evidence type="ECO:0000256" key="4">
    <source>
        <dbReference type="ARBA" id="ARBA00022989"/>
    </source>
</evidence>
<keyword evidence="3 6" id="KW-0812">Transmembrane</keyword>
<comment type="subcellular location">
    <subcellularLocation>
        <location evidence="1">Membrane</location>
        <topology evidence="1">Multi-pass membrane protein</topology>
    </subcellularLocation>
</comment>
<organism evidence="8 9">
    <name type="scientific">Schistosoma mattheei</name>
    <dbReference type="NCBI Taxonomy" id="31246"/>
    <lineage>
        <taxon>Eukaryota</taxon>
        <taxon>Metazoa</taxon>
        <taxon>Spiralia</taxon>
        <taxon>Lophotrochozoa</taxon>
        <taxon>Platyhelminthes</taxon>
        <taxon>Trematoda</taxon>
        <taxon>Digenea</taxon>
        <taxon>Strigeidida</taxon>
        <taxon>Schistosomatoidea</taxon>
        <taxon>Schistosomatidae</taxon>
        <taxon>Schistosoma</taxon>
    </lineage>
</organism>
<sequence>MDILHGEFDIDATVVQQENIPGTSEKDVCKTIRETVCRRLIACWLESTLWRECKAFLAECSKNFYQNRLGQLKQEKLYINQKYNSATTRKTTMAITKHIQRKQTKFSKQDKQLDCEFVQPGNYLSTINKEIEKFDELWALSRSLCTSDTNQEDDDDNNIHYQNVDFQQDNLYSAPMNNNNNFFCYDTTIKSPKLVNCFSCKCKKQSSNYQQCSTTFCYQLFTLNWRSYLSMKRSGKTILAHFVIQLVIALFLGIIYLNMDKWSGSGIQNRVGLFFITCLHLLFISGTLLEVFLKDRLIFIHETSTGFYRISAYFLSKILSDVLPIKVIPAFLCLSITYYLTGLRYELYPFLLWQLTIGLLTFCASAITFAVSAMVNDQRIGSILLSMFFVLMMVTSGYLVNISTLWKWLQLFRYISILHFNRINASDSPYSNATSLLINEWKNTEYFQTGIGKIQNLESICISGVQYLESQAIEYRSKWAVWLNELGIFVIAILALCVAYIHLRLIKRYR</sequence>
<evidence type="ECO:0000256" key="6">
    <source>
        <dbReference type="SAM" id="Phobius"/>
    </source>
</evidence>
<dbReference type="GO" id="GO:0140359">
    <property type="term" value="F:ABC-type transporter activity"/>
    <property type="evidence" value="ECO:0007669"/>
    <property type="project" value="InterPro"/>
</dbReference>
<dbReference type="PANTHER" id="PTHR48041">
    <property type="entry name" value="ABC TRANSPORTER G FAMILY MEMBER 28"/>
    <property type="match status" value="1"/>
</dbReference>
<evidence type="ECO:0000256" key="3">
    <source>
        <dbReference type="ARBA" id="ARBA00022692"/>
    </source>
</evidence>
<feature type="transmembrane region" description="Helical" evidence="6">
    <location>
        <begin position="383"/>
        <end position="406"/>
    </location>
</feature>
<protein>
    <recommendedName>
        <fullName evidence="7">ABC-2 type transporter transmembrane domain-containing protein</fullName>
    </recommendedName>
</protein>
<dbReference type="Pfam" id="PF01061">
    <property type="entry name" value="ABC2_membrane"/>
    <property type="match status" value="1"/>
</dbReference>
<feature type="transmembrane region" description="Helical" evidence="6">
    <location>
        <begin position="314"/>
        <end position="339"/>
    </location>
</feature>
<evidence type="ECO:0000256" key="1">
    <source>
        <dbReference type="ARBA" id="ARBA00004141"/>
    </source>
</evidence>
<feature type="transmembrane region" description="Helical" evidence="6">
    <location>
        <begin position="486"/>
        <end position="506"/>
    </location>
</feature>